<dbReference type="InterPro" id="IPR007344">
    <property type="entry name" value="GrpB/CoaE"/>
</dbReference>
<dbReference type="Gene3D" id="3.30.460.10">
    <property type="entry name" value="Beta Polymerase, domain 2"/>
    <property type="match status" value="1"/>
</dbReference>
<dbReference type="Pfam" id="PF04229">
    <property type="entry name" value="GrpB"/>
    <property type="match status" value="1"/>
</dbReference>
<comment type="caution">
    <text evidence="1">The sequence shown here is derived from an EMBL/GenBank/DDBJ whole genome shotgun (WGS) entry which is preliminary data.</text>
</comment>
<evidence type="ECO:0000313" key="2">
    <source>
        <dbReference type="Proteomes" id="UP001589740"/>
    </source>
</evidence>
<accession>A0ABV5Z494</accession>
<dbReference type="EMBL" id="JBHMAH010000021">
    <property type="protein sequence ID" value="MFB9860936.1"/>
    <property type="molecule type" value="Genomic_DNA"/>
</dbReference>
<keyword evidence="2" id="KW-1185">Reference proteome</keyword>
<sequence>MDKNIDYIKITEHYVEASLRILNYLKSSVKEIHHIGSTSDVYMDMAGDIDVLVLLKNGKGYALAEAIAEEGFTPVSDLPEIFSEEVVLEHEHGDHKVKFILMHHTSDKKDAILHCKKAIGENEKHRRRFRQLKTALSNQKITGAEYEQEKALLFDDILNEQEELDNV</sequence>
<dbReference type="InterPro" id="IPR043519">
    <property type="entry name" value="NT_sf"/>
</dbReference>
<dbReference type="PANTHER" id="PTHR34822:SF1">
    <property type="entry name" value="GRPB FAMILY PROTEIN"/>
    <property type="match status" value="1"/>
</dbReference>
<name>A0ABV5Z494_9STAP</name>
<dbReference type="SUPFAM" id="SSF81301">
    <property type="entry name" value="Nucleotidyltransferase"/>
    <property type="match status" value="1"/>
</dbReference>
<reference evidence="1 2" key="1">
    <citation type="submission" date="2024-09" db="EMBL/GenBank/DDBJ databases">
        <authorList>
            <person name="Sun Q."/>
            <person name="Mori K."/>
        </authorList>
    </citation>
    <scope>NUCLEOTIDE SEQUENCE [LARGE SCALE GENOMIC DNA]</scope>
    <source>
        <strain evidence="1 2">JCM 12822</strain>
    </source>
</reference>
<proteinExistence type="predicted"/>
<gene>
    <name evidence="1" type="ORF">ACFFLE_07410</name>
</gene>
<organism evidence="1 2">
    <name type="scientific">Salinicoccus siamensis</name>
    <dbReference type="NCBI Taxonomy" id="381830"/>
    <lineage>
        <taxon>Bacteria</taxon>
        <taxon>Bacillati</taxon>
        <taxon>Bacillota</taxon>
        <taxon>Bacilli</taxon>
        <taxon>Bacillales</taxon>
        <taxon>Staphylococcaceae</taxon>
        <taxon>Salinicoccus</taxon>
    </lineage>
</organism>
<dbReference type="RefSeq" id="WP_380570507.1">
    <property type="nucleotide sequence ID" value="NZ_JBHMAH010000021.1"/>
</dbReference>
<protein>
    <submittedName>
        <fullName evidence="1">GrpB family protein</fullName>
    </submittedName>
</protein>
<dbReference type="PANTHER" id="PTHR34822">
    <property type="entry name" value="GRPB DOMAIN PROTEIN (AFU_ORTHOLOGUE AFUA_1G01530)"/>
    <property type="match status" value="1"/>
</dbReference>
<evidence type="ECO:0000313" key="1">
    <source>
        <dbReference type="EMBL" id="MFB9860936.1"/>
    </source>
</evidence>
<dbReference type="Proteomes" id="UP001589740">
    <property type="component" value="Unassembled WGS sequence"/>
</dbReference>